<gene>
    <name evidence="15" type="primary">dacA</name>
    <name evidence="15" type="ORF">HMPREF0476_0608</name>
</gene>
<name>F5S5X5_KINKI</name>
<comment type="pathway">
    <text evidence="2">Cell wall biogenesis; peptidoglycan biosynthesis.</text>
</comment>
<dbReference type="SMART" id="SM00936">
    <property type="entry name" value="PBP5_C"/>
    <property type="match status" value="1"/>
</dbReference>
<evidence type="ECO:0000256" key="4">
    <source>
        <dbReference type="ARBA" id="ARBA00012448"/>
    </source>
</evidence>
<evidence type="ECO:0000256" key="13">
    <source>
        <dbReference type="RuleBase" id="RU004016"/>
    </source>
</evidence>
<dbReference type="MEROPS" id="S11.003"/>
<evidence type="ECO:0000256" key="10">
    <source>
        <dbReference type="ARBA" id="ARBA00022984"/>
    </source>
</evidence>
<evidence type="ECO:0000259" key="14">
    <source>
        <dbReference type="SMART" id="SM00936"/>
    </source>
</evidence>
<keyword evidence="7" id="KW-0732">Signal</keyword>
<dbReference type="InterPro" id="IPR018044">
    <property type="entry name" value="Peptidase_S11"/>
</dbReference>
<dbReference type="SUPFAM" id="SSF69189">
    <property type="entry name" value="Penicillin-binding protein associated domain"/>
    <property type="match status" value="1"/>
</dbReference>
<sequence>MAFYGYNPPKKYRRQPALYRNKVQAAFFTVNGVNTMKKILSILICTTLLHTPVWANTASEPNVQAASAPVPLSSIQLPEIKAVAYLVQDLQSGQILAQANADQKIEPASLTKVMTAYLVFQALENKKITPDQTTKTSEHAWRQAGSRMFLELGKPVSVQDLVHGLVVQLANDAAVSLAELLAGSEAEFVALMNAEAKRLGMTNTHFDNATGLSSQTHLTTVKDLAILSNALIRDFPQYYKIYSTKSFTYNTITQQNRNLLLFRDDNIDGLAAGYTNSGGYNLIASSKRDGRRVLSIVAGAASAESRATESSKLLNYALLNFDTQPMFQAGKEVSTVKIFKGAQNSVAIGFGQDAYVTVPRNQQTNIKSFIDTNQPVLAPIKKGQVLGTFRLMHGEQVLAEQPVVALQDVGESGWFGRLVDSFVLWFQNLFAD</sequence>
<dbReference type="EC" id="3.4.16.4" evidence="4"/>
<evidence type="ECO:0000256" key="8">
    <source>
        <dbReference type="ARBA" id="ARBA00022801"/>
    </source>
</evidence>
<keyword evidence="5 15" id="KW-0121">Carboxypeptidase</keyword>
<evidence type="ECO:0000256" key="1">
    <source>
        <dbReference type="ARBA" id="ARBA00003217"/>
    </source>
</evidence>
<evidence type="ECO:0000256" key="3">
    <source>
        <dbReference type="ARBA" id="ARBA00007164"/>
    </source>
</evidence>
<comment type="caution">
    <text evidence="15">The sequence shown here is derived from an EMBL/GenBank/DDBJ whole genome shotgun (WGS) entry which is preliminary data.</text>
</comment>
<evidence type="ECO:0000256" key="12">
    <source>
        <dbReference type="ARBA" id="ARBA00034000"/>
    </source>
</evidence>
<feature type="domain" description="Peptidase S11 D-Ala-D-Ala carboxypeptidase A C-terminal" evidence="14">
    <location>
        <begin position="321"/>
        <end position="411"/>
    </location>
</feature>
<evidence type="ECO:0000256" key="5">
    <source>
        <dbReference type="ARBA" id="ARBA00022645"/>
    </source>
</evidence>
<dbReference type="STRING" id="504.KKKWG1_1198"/>
<evidence type="ECO:0000313" key="15">
    <source>
        <dbReference type="EMBL" id="EGK10454.1"/>
    </source>
</evidence>
<dbReference type="InterPro" id="IPR012907">
    <property type="entry name" value="Peptidase_S11_C"/>
</dbReference>
<evidence type="ECO:0000256" key="7">
    <source>
        <dbReference type="ARBA" id="ARBA00022729"/>
    </source>
</evidence>
<evidence type="ECO:0000313" key="16">
    <source>
        <dbReference type="Proteomes" id="UP000004207"/>
    </source>
</evidence>
<comment type="catalytic activity">
    <reaction evidence="12">
        <text>Preferential cleavage: (Ac)2-L-Lys-D-Ala-|-D-Ala. Also transpeptidation of peptidyl-alanyl moieties that are N-acyl substituents of D-alanine.</text>
        <dbReference type="EC" id="3.4.16.4"/>
    </reaction>
</comment>
<dbReference type="AlphaFoldDB" id="F5S5X5"/>
<dbReference type="Pfam" id="PF00768">
    <property type="entry name" value="Peptidase_S11"/>
    <property type="match status" value="1"/>
</dbReference>
<comment type="function">
    <text evidence="1">Removes C-terminal D-alanyl residues from sugar-peptide cell wall precursors.</text>
</comment>
<organism evidence="15 16">
    <name type="scientific">Kingella kingae ATCC 23330</name>
    <dbReference type="NCBI Taxonomy" id="887327"/>
    <lineage>
        <taxon>Bacteria</taxon>
        <taxon>Pseudomonadati</taxon>
        <taxon>Pseudomonadota</taxon>
        <taxon>Betaproteobacteria</taxon>
        <taxon>Neisseriales</taxon>
        <taxon>Neisseriaceae</taxon>
        <taxon>Kingella</taxon>
    </lineage>
</organism>
<keyword evidence="9" id="KW-0133">Cell shape</keyword>
<evidence type="ECO:0000256" key="6">
    <source>
        <dbReference type="ARBA" id="ARBA00022670"/>
    </source>
</evidence>
<dbReference type="PANTHER" id="PTHR21581">
    <property type="entry name" value="D-ALANYL-D-ALANINE CARBOXYPEPTIDASE"/>
    <property type="match status" value="1"/>
</dbReference>
<dbReference type="eggNOG" id="COG1686">
    <property type="taxonomic scope" value="Bacteria"/>
</dbReference>
<dbReference type="GO" id="GO:0008360">
    <property type="term" value="P:regulation of cell shape"/>
    <property type="evidence" value="ECO:0007669"/>
    <property type="project" value="UniProtKB-KW"/>
</dbReference>
<dbReference type="InterPro" id="IPR001967">
    <property type="entry name" value="Peptidase_S11_N"/>
</dbReference>
<dbReference type="Proteomes" id="UP000004207">
    <property type="component" value="Unassembled WGS sequence"/>
</dbReference>
<keyword evidence="6" id="KW-0645">Protease</keyword>
<keyword evidence="16" id="KW-1185">Reference proteome</keyword>
<dbReference type="PANTHER" id="PTHR21581:SF6">
    <property type="entry name" value="TRAFFICKING PROTEIN PARTICLE COMPLEX SUBUNIT 12"/>
    <property type="match status" value="1"/>
</dbReference>
<keyword evidence="10" id="KW-0573">Peptidoglycan synthesis</keyword>
<dbReference type="Gene3D" id="3.40.710.10">
    <property type="entry name" value="DD-peptidase/beta-lactamase superfamily"/>
    <property type="match status" value="1"/>
</dbReference>
<evidence type="ECO:0000256" key="9">
    <source>
        <dbReference type="ARBA" id="ARBA00022960"/>
    </source>
</evidence>
<dbReference type="SUPFAM" id="SSF56601">
    <property type="entry name" value="beta-lactamase/transpeptidase-like"/>
    <property type="match status" value="1"/>
</dbReference>
<proteinExistence type="inferred from homology"/>
<dbReference type="GO" id="GO:0009252">
    <property type="term" value="P:peptidoglycan biosynthetic process"/>
    <property type="evidence" value="ECO:0007669"/>
    <property type="project" value="UniProtKB-UniPathway"/>
</dbReference>
<dbReference type="GO" id="GO:0009002">
    <property type="term" value="F:serine-type D-Ala-D-Ala carboxypeptidase activity"/>
    <property type="evidence" value="ECO:0007669"/>
    <property type="project" value="UniProtKB-EC"/>
</dbReference>
<dbReference type="GO" id="GO:0071555">
    <property type="term" value="P:cell wall organization"/>
    <property type="evidence" value="ECO:0007669"/>
    <property type="project" value="UniProtKB-KW"/>
</dbReference>
<evidence type="ECO:0000256" key="2">
    <source>
        <dbReference type="ARBA" id="ARBA00004752"/>
    </source>
</evidence>
<keyword evidence="8 15" id="KW-0378">Hydrolase</keyword>
<protein>
    <recommendedName>
        <fullName evidence="4">serine-type D-Ala-D-Ala carboxypeptidase</fullName>
        <ecNumber evidence="4">3.4.16.4</ecNumber>
    </recommendedName>
</protein>
<accession>F5S5X5</accession>
<dbReference type="UniPathway" id="UPA00219"/>
<dbReference type="HOGENOM" id="CLU_027070_8_1_4"/>
<dbReference type="InterPro" id="IPR012338">
    <property type="entry name" value="Beta-lactam/transpept-like"/>
</dbReference>
<comment type="similarity">
    <text evidence="3 13">Belongs to the peptidase S11 family.</text>
</comment>
<dbReference type="EMBL" id="AFHS01000020">
    <property type="protein sequence ID" value="EGK10454.1"/>
    <property type="molecule type" value="Genomic_DNA"/>
</dbReference>
<dbReference type="InterPro" id="IPR037167">
    <property type="entry name" value="Peptidase_S11_C_sf"/>
</dbReference>
<dbReference type="GO" id="GO:0006508">
    <property type="term" value="P:proteolysis"/>
    <property type="evidence" value="ECO:0007669"/>
    <property type="project" value="UniProtKB-KW"/>
</dbReference>
<evidence type="ECO:0000256" key="11">
    <source>
        <dbReference type="ARBA" id="ARBA00023316"/>
    </source>
</evidence>
<dbReference type="PRINTS" id="PR00725">
    <property type="entry name" value="DADACBPTASE1"/>
</dbReference>
<keyword evidence="11" id="KW-0961">Cell wall biogenesis/degradation</keyword>
<dbReference type="Gene3D" id="2.60.410.10">
    <property type="entry name" value="D-Ala-D-Ala carboxypeptidase, C-terminal domain"/>
    <property type="match status" value="1"/>
</dbReference>
<dbReference type="InterPro" id="IPR015956">
    <property type="entry name" value="Peniciliin-bd_prot_C_sf"/>
</dbReference>
<dbReference type="Pfam" id="PF07943">
    <property type="entry name" value="PBP5_C"/>
    <property type="match status" value="1"/>
</dbReference>
<reference evidence="15 16" key="1">
    <citation type="submission" date="2011-04" db="EMBL/GenBank/DDBJ databases">
        <authorList>
            <person name="Muzny D."/>
            <person name="Qin X."/>
            <person name="Deng J."/>
            <person name="Jiang H."/>
            <person name="Liu Y."/>
            <person name="Qu J."/>
            <person name="Song X.-Z."/>
            <person name="Zhang L."/>
            <person name="Thornton R."/>
            <person name="Coyle M."/>
            <person name="Francisco L."/>
            <person name="Jackson L."/>
            <person name="Javaid M."/>
            <person name="Korchina V."/>
            <person name="Kovar C."/>
            <person name="Mata R."/>
            <person name="Mathew T."/>
            <person name="Ngo R."/>
            <person name="Nguyen L."/>
            <person name="Nguyen N."/>
            <person name="Okwuonu G."/>
            <person name="Ongeri F."/>
            <person name="Pham C."/>
            <person name="Simmons D."/>
            <person name="Wilczek-Boney K."/>
            <person name="Hale W."/>
            <person name="Jakkamsetti A."/>
            <person name="Pham P."/>
            <person name="Ruth R."/>
            <person name="San Lucas F."/>
            <person name="Warren J."/>
            <person name="Zhang J."/>
            <person name="Zhao Z."/>
            <person name="Zhou C."/>
            <person name="Zhu D."/>
            <person name="Lee S."/>
            <person name="Bess C."/>
            <person name="Blankenburg K."/>
            <person name="Forbes L."/>
            <person name="Fu Q."/>
            <person name="Gubbala S."/>
            <person name="Hirani K."/>
            <person name="Jayaseelan J.C."/>
            <person name="Lara F."/>
            <person name="Munidasa M."/>
            <person name="Palculict T."/>
            <person name="Patil S."/>
            <person name="Pu L.-L."/>
            <person name="Saada N."/>
            <person name="Tang L."/>
            <person name="Weissenberger G."/>
            <person name="Zhu Y."/>
            <person name="Hemphill L."/>
            <person name="Shang Y."/>
            <person name="Youmans B."/>
            <person name="Ayvaz T."/>
            <person name="Ross M."/>
            <person name="Santibanez J."/>
            <person name="Aqrawi P."/>
            <person name="Gross S."/>
            <person name="Joshi V."/>
            <person name="Fowler G."/>
            <person name="Nazareth L."/>
            <person name="Reid J."/>
            <person name="Worley K."/>
            <person name="Petrosino J."/>
            <person name="Highlander S."/>
            <person name="Gibbs R."/>
        </authorList>
    </citation>
    <scope>NUCLEOTIDE SEQUENCE [LARGE SCALE GENOMIC DNA]</scope>
    <source>
        <strain evidence="15 16">ATCC 23330</strain>
    </source>
</reference>